<accession>A0A143DAW4</accession>
<reference evidence="2 3" key="1">
    <citation type="submission" date="2016-02" db="EMBL/GenBank/DDBJ databases">
        <title>Complete Genome of H5569, the type strain of the newly described species Haematospirillium jordaniae.</title>
        <authorList>
            <person name="Nicholson A.C."/>
            <person name="Humrighouse B.W."/>
            <person name="Loparov V."/>
            <person name="McQuiston J.R."/>
        </authorList>
    </citation>
    <scope>NUCLEOTIDE SEQUENCE [LARGE SCALE GENOMIC DNA]</scope>
    <source>
        <strain evidence="2 3">H5569</strain>
    </source>
</reference>
<dbReference type="GeneID" id="53315579"/>
<dbReference type="AlphaFoldDB" id="A0A143DAW4"/>
<evidence type="ECO:0000313" key="2">
    <source>
        <dbReference type="EMBL" id="AMW33844.1"/>
    </source>
</evidence>
<organism evidence="2 3">
    <name type="scientific">Haematospirillum jordaniae</name>
    <dbReference type="NCBI Taxonomy" id="1549855"/>
    <lineage>
        <taxon>Bacteria</taxon>
        <taxon>Pseudomonadati</taxon>
        <taxon>Pseudomonadota</taxon>
        <taxon>Alphaproteobacteria</taxon>
        <taxon>Rhodospirillales</taxon>
        <taxon>Novispirillaceae</taxon>
        <taxon>Haematospirillum</taxon>
    </lineage>
</organism>
<dbReference type="GO" id="GO:0044781">
    <property type="term" value="P:bacterial-type flagellum organization"/>
    <property type="evidence" value="ECO:0007669"/>
    <property type="project" value="InterPro"/>
</dbReference>
<name>A0A143DAW4_9PROT</name>
<dbReference type="EMBL" id="CP014525">
    <property type="protein sequence ID" value="AMW33844.1"/>
    <property type="molecule type" value="Genomic_DNA"/>
</dbReference>
<dbReference type="STRING" id="1549855.AY555_00175"/>
<feature type="compositionally biased region" description="Low complexity" evidence="1">
    <location>
        <begin position="1"/>
        <end position="26"/>
    </location>
</feature>
<dbReference type="RefSeq" id="WP_082812015.1">
    <property type="nucleotide sequence ID" value="NZ_CP014525.1"/>
</dbReference>
<feature type="region of interest" description="Disordered" evidence="1">
    <location>
        <begin position="1"/>
        <end position="44"/>
    </location>
</feature>
<evidence type="ECO:0000256" key="1">
    <source>
        <dbReference type="SAM" id="MobiDB-lite"/>
    </source>
</evidence>
<keyword evidence="3" id="KW-1185">Reference proteome</keyword>
<evidence type="ECO:0000313" key="3">
    <source>
        <dbReference type="Proteomes" id="UP000076066"/>
    </source>
</evidence>
<dbReference type="InterPro" id="IPR019704">
    <property type="entry name" value="Flagellar_assmbl_FliX_class2"/>
</dbReference>
<gene>
    <name evidence="2" type="ORF">AY555_00175</name>
</gene>
<sequence>MKVSGVGRGSTSSTKRTGKSRSPSRSFASHLDDTAGAVDVSSGPDAPASLAAISSILSVQTVDPDAGGGKANRRLMQRAEDLLDKLEDVRHGLLVGAIPRDMLADLARMVRARRDAGGDPHLVAILDEIELRAEVELAKLATRPGSGDAARTRESSS</sequence>
<evidence type="ECO:0008006" key="4">
    <source>
        <dbReference type="Google" id="ProtNLM"/>
    </source>
</evidence>
<dbReference type="OrthoDB" id="8005693at2"/>
<dbReference type="Pfam" id="PF10768">
    <property type="entry name" value="FliX"/>
    <property type="match status" value="1"/>
</dbReference>
<protein>
    <recommendedName>
        <fullName evidence="4">Flagellar assembly protein FliX</fullName>
    </recommendedName>
</protein>
<dbReference type="Proteomes" id="UP000076066">
    <property type="component" value="Chromosome"/>
</dbReference>
<dbReference type="KEGG" id="hjo:AY555_00175"/>
<proteinExistence type="predicted"/>